<dbReference type="SUPFAM" id="SSF46785">
    <property type="entry name" value="Winged helix' DNA-binding domain"/>
    <property type="match status" value="1"/>
</dbReference>
<dbReference type="OrthoDB" id="194599at2"/>
<dbReference type="AlphaFoldDB" id="A0A1H0KR39"/>
<gene>
    <name evidence="5" type="ORF">SAMN05192576_0104</name>
</gene>
<proteinExistence type="predicted"/>
<dbReference type="InterPro" id="IPR051011">
    <property type="entry name" value="Metal_resp_trans_reg"/>
</dbReference>
<dbReference type="InterPro" id="IPR036388">
    <property type="entry name" value="WH-like_DNA-bd_sf"/>
</dbReference>
<name>A0A1H0KR39_9ACTN</name>
<dbReference type="Gene3D" id="1.10.10.10">
    <property type="entry name" value="Winged helix-like DNA-binding domain superfamily/Winged helix DNA-binding domain"/>
    <property type="match status" value="1"/>
</dbReference>
<dbReference type="GO" id="GO:0003700">
    <property type="term" value="F:DNA-binding transcription factor activity"/>
    <property type="evidence" value="ECO:0007669"/>
    <property type="project" value="InterPro"/>
</dbReference>
<dbReference type="PROSITE" id="PS50987">
    <property type="entry name" value="HTH_ARSR_2"/>
    <property type="match status" value="1"/>
</dbReference>
<dbReference type="GO" id="GO:0003677">
    <property type="term" value="F:DNA binding"/>
    <property type="evidence" value="ECO:0007669"/>
    <property type="project" value="UniProtKB-KW"/>
</dbReference>
<dbReference type="Proteomes" id="UP000199004">
    <property type="component" value="Unassembled WGS sequence"/>
</dbReference>
<reference evidence="5 6" key="1">
    <citation type="submission" date="2016-10" db="EMBL/GenBank/DDBJ databases">
        <authorList>
            <person name="de Groot N.N."/>
        </authorList>
    </citation>
    <scope>NUCLEOTIDE SEQUENCE [LARGE SCALE GENOMIC DNA]</scope>
    <source>
        <strain evidence="5 6">CGMCC 1.11147</strain>
    </source>
</reference>
<dbReference type="PANTHER" id="PTHR43132">
    <property type="entry name" value="ARSENICAL RESISTANCE OPERON REPRESSOR ARSR-RELATED"/>
    <property type="match status" value="1"/>
</dbReference>
<evidence type="ECO:0000259" key="4">
    <source>
        <dbReference type="PROSITE" id="PS50987"/>
    </source>
</evidence>
<dbReference type="EMBL" id="FNIC01000010">
    <property type="protein sequence ID" value="SDO58252.1"/>
    <property type="molecule type" value="Genomic_DNA"/>
</dbReference>
<evidence type="ECO:0000256" key="1">
    <source>
        <dbReference type="ARBA" id="ARBA00023015"/>
    </source>
</evidence>
<evidence type="ECO:0000256" key="2">
    <source>
        <dbReference type="ARBA" id="ARBA00023125"/>
    </source>
</evidence>
<keyword evidence="1" id="KW-0805">Transcription regulation</keyword>
<dbReference type="InterPro" id="IPR036390">
    <property type="entry name" value="WH_DNA-bd_sf"/>
</dbReference>
<evidence type="ECO:0000313" key="6">
    <source>
        <dbReference type="Proteomes" id="UP000199004"/>
    </source>
</evidence>
<keyword evidence="3" id="KW-0804">Transcription</keyword>
<dbReference type="NCBIfam" id="NF033788">
    <property type="entry name" value="HTH_metalloreg"/>
    <property type="match status" value="1"/>
</dbReference>
<organism evidence="5 6">
    <name type="scientific">Nocardioides szechwanensis</name>
    <dbReference type="NCBI Taxonomy" id="1005944"/>
    <lineage>
        <taxon>Bacteria</taxon>
        <taxon>Bacillati</taxon>
        <taxon>Actinomycetota</taxon>
        <taxon>Actinomycetes</taxon>
        <taxon>Propionibacteriales</taxon>
        <taxon>Nocardioidaceae</taxon>
        <taxon>Nocardioides</taxon>
    </lineage>
</organism>
<evidence type="ECO:0000313" key="5">
    <source>
        <dbReference type="EMBL" id="SDO58252.1"/>
    </source>
</evidence>
<protein>
    <submittedName>
        <fullName evidence="5">Transcriptional regulator, ArsR family</fullName>
    </submittedName>
</protein>
<dbReference type="SMART" id="SM00418">
    <property type="entry name" value="HTH_ARSR"/>
    <property type="match status" value="1"/>
</dbReference>
<accession>A0A1H0KR39</accession>
<sequence length="110" mass="12006">MSPVPLYQAKADLFRTLGHPVRVRVLELLAERPKLVRELLSDLGIEPSSLSQQLGVLRRSGLVTSSRSGTAVVYSLNTPHVTELLAAGRQILTSVWTDTEGLLAELRDSS</sequence>
<keyword evidence="2" id="KW-0238">DNA-binding</keyword>
<dbReference type="PANTHER" id="PTHR43132:SF2">
    <property type="entry name" value="ARSENICAL RESISTANCE OPERON REPRESSOR ARSR-RELATED"/>
    <property type="match status" value="1"/>
</dbReference>
<dbReference type="CDD" id="cd00090">
    <property type="entry name" value="HTH_ARSR"/>
    <property type="match status" value="1"/>
</dbReference>
<dbReference type="RefSeq" id="WP_091026838.1">
    <property type="nucleotide sequence ID" value="NZ_BKAE01000015.1"/>
</dbReference>
<dbReference type="Pfam" id="PF01022">
    <property type="entry name" value="HTH_5"/>
    <property type="match status" value="1"/>
</dbReference>
<dbReference type="PRINTS" id="PR00778">
    <property type="entry name" value="HTHARSR"/>
</dbReference>
<feature type="domain" description="HTH arsR-type" evidence="4">
    <location>
        <begin position="2"/>
        <end position="96"/>
    </location>
</feature>
<evidence type="ECO:0000256" key="3">
    <source>
        <dbReference type="ARBA" id="ARBA00023163"/>
    </source>
</evidence>
<dbReference type="InterPro" id="IPR001845">
    <property type="entry name" value="HTH_ArsR_DNA-bd_dom"/>
</dbReference>
<keyword evidence="6" id="KW-1185">Reference proteome</keyword>
<dbReference type="InterPro" id="IPR011991">
    <property type="entry name" value="ArsR-like_HTH"/>
</dbReference>